<proteinExistence type="predicted"/>
<dbReference type="PANTHER" id="PTHR12302:SF3">
    <property type="entry name" value="SERINE_THREONINE-PROTEIN KINASE 31"/>
    <property type="match status" value="1"/>
</dbReference>
<keyword evidence="1" id="KW-0540">Nuclease</keyword>
<feature type="domain" description="TNase-like" evidence="5">
    <location>
        <begin position="34"/>
        <end position="163"/>
    </location>
</feature>
<sequence>MSNFCCRLFIFVVLVCLASPLWAEACTYTFKALERNPVSVTHVYDADTFKLGNGQRLRLIGVNAPEMGRDGKPDEPHARAATDFARRWSKDRALYLSLDTEHKDRYRRTLGHITDADGASLSVALLEAGLAWPVAVPPNTRMASCEFAAAKHAAARGLGVWSADPIKAKSLSKGGFARVTGVVSRVDRARNGDLWLDLGANLAVQIRVQDQGYFDDLPDSDWLNRELTLLGWVVDRRGDKRLAAKGYAPFRLQWRHPLMGELAEK</sequence>
<dbReference type="KEGG" id="saga:M5M_14707"/>
<dbReference type="PROSITE" id="PS50830">
    <property type="entry name" value="TNASE_3"/>
    <property type="match status" value="1"/>
</dbReference>
<evidence type="ECO:0000256" key="3">
    <source>
        <dbReference type="ARBA" id="ARBA00022801"/>
    </source>
</evidence>
<reference evidence="6 7" key="1">
    <citation type="journal article" date="2013" name="Genome Announc.">
        <title>Complete genome sequence of Simiduia agarivorans SA1(T), a marine bacterium able to degrade a variety of polysaccharides.</title>
        <authorList>
            <person name="Lin S.Y."/>
            <person name="Shieh W.Y."/>
            <person name="Chen J.S."/>
            <person name="Tang S.L."/>
        </authorList>
    </citation>
    <scope>NUCLEOTIDE SEQUENCE [LARGE SCALE GENOMIC DNA]</scope>
    <source>
        <strain evidence="7">DSM 21679 / JCM 13881 / BCRC 17597 / SA1</strain>
    </source>
</reference>
<dbReference type="HOGENOM" id="CLU_046484_4_1_6"/>
<evidence type="ECO:0000256" key="2">
    <source>
        <dbReference type="ARBA" id="ARBA00022759"/>
    </source>
</evidence>
<dbReference type="AlphaFoldDB" id="R9S5V7"/>
<dbReference type="GO" id="GO:0004519">
    <property type="term" value="F:endonuclease activity"/>
    <property type="evidence" value="ECO:0007669"/>
    <property type="project" value="UniProtKB-KW"/>
</dbReference>
<protein>
    <submittedName>
        <fullName evidence="6">Nuclease</fullName>
    </submittedName>
</protein>
<dbReference type="eggNOG" id="COG1525">
    <property type="taxonomic scope" value="Bacteria"/>
</dbReference>
<dbReference type="STRING" id="1117647.M5M_14707"/>
<name>R9S5V7_SIMAS</name>
<dbReference type="Proteomes" id="UP000000466">
    <property type="component" value="Chromosome"/>
</dbReference>
<keyword evidence="7" id="KW-1185">Reference proteome</keyword>
<feature type="chain" id="PRO_5004479888" evidence="4">
    <location>
        <begin position="26"/>
        <end position="265"/>
    </location>
</feature>
<feature type="signal peptide" evidence="4">
    <location>
        <begin position="1"/>
        <end position="25"/>
    </location>
</feature>
<dbReference type="Pfam" id="PF00565">
    <property type="entry name" value="SNase"/>
    <property type="match status" value="1"/>
</dbReference>
<keyword evidence="4" id="KW-0732">Signal</keyword>
<dbReference type="EMBL" id="CP003746">
    <property type="protein sequence ID" value="AGN11369.1"/>
    <property type="molecule type" value="Genomic_DNA"/>
</dbReference>
<dbReference type="GO" id="GO:0016787">
    <property type="term" value="F:hydrolase activity"/>
    <property type="evidence" value="ECO:0007669"/>
    <property type="project" value="UniProtKB-KW"/>
</dbReference>
<evidence type="ECO:0000256" key="4">
    <source>
        <dbReference type="SAM" id="SignalP"/>
    </source>
</evidence>
<organism evidence="6 7">
    <name type="scientific">Simiduia agarivorans (strain DSM 21679 / JCM 13881 / BCRC 17597 / SA1)</name>
    <dbReference type="NCBI Taxonomy" id="1117647"/>
    <lineage>
        <taxon>Bacteria</taxon>
        <taxon>Pseudomonadati</taxon>
        <taxon>Pseudomonadota</taxon>
        <taxon>Gammaproteobacteria</taxon>
        <taxon>Cellvibrionales</taxon>
        <taxon>Cellvibrionaceae</taxon>
        <taxon>Simiduia</taxon>
    </lineage>
</organism>
<evidence type="ECO:0000259" key="5">
    <source>
        <dbReference type="PROSITE" id="PS50830"/>
    </source>
</evidence>
<dbReference type="InterPro" id="IPR035437">
    <property type="entry name" value="SNase_OB-fold_sf"/>
</dbReference>
<dbReference type="InterPro" id="IPR016071">
    <property type="entry name" value="Staphylococal_nuclease_OB-fold"/>
</dbReference>
<dbReference type="SUPFAM" id="SSF50199">
    <property type="entry name" value="Staphylococcal nuclease"/>
    <property type="match status" value="1"/>
</dbReference>
<accession>R9S5V7</accession>
<evidence type="ECO:0000313" key="6">
    <source>
        <dbReference type="EMBL" id="AGN11369.1"/>
    </source>
</evidence>
<keyword evidence="3" id="KW-0378">Hydrolase</keyword>
<dbReference type="PANTHER" id="PTHR12302">
    <property type="entry name" value="EBNA2 BINDING PROTEIN P100"/>
    <property type="match status" value="1"/>
</dbReference>
<evidence type="ECO:0000313" key="7">
    <source>
        <dbReference type="Proteomes" id="UP000000466"/>
    </source>
</evidence>
<dbReference type="Gene3D" id="2.40.50.90">
    <property type="match status" value="1"/>
</dbReference>
<evidence type="ECO:0000256" key="1">
    <source>
        <dbReference type="ARBA" id="ARBA00022722"/>
    </source>
</evidence>
<dbReference type="SMART" id="SM00318">
    <property type="entry name" value="SNc"/>
    <property type="match status" value="1"/>
</dbReference>
<keyword evidence="2" id="KW-0255">Endonuclease</keyword>
<gene>
    <name evidence="6" type="ordered locus">M5M_14707</name>
</gene>